<feature type="region of interest" description="Disordered" evidence="1">
    <location>
        <begin position="103"/>
        <end position="123"/>
    </location>
</feature>
<organism evidence="2 3">
    <name type="scientific">Namhaeicola litoreus</name>
    <dbReference type="NCBI Taxonomy" id="1052145"/>
    <lineage>
        <taxon>Bacteria</taxon>
        <taxon>Pseudomonadati</taxon>
        <taxon>Bacteroidota</taxon>
        <taxon>Flavobacteriia</taxon>
        <taxon>Flavobacteriales</taxon>
        <taxon>Flavobacteriaceae</taxon>
        <taxon>Namhaeicola</taxon>
    </lineage>
</organism>
<dbReference type="Gene3D" id="2.180.10.10">
    <property type="entry name" value="RHS repeat-associated core"/>
    <property type="match status" value="1"/>
</dbReference>
<gene>
    <name evidence="2" type="ORF">ACFQ39_07375</name>
</gene>
<comment type="caution">
    <text evidence="2">The sequence shown here is derived from an EMBL/GenBank/DDBJ whole genome shotgun (WGS) entry which is preliminary data.</text>
</comment>
<name>A0ABW3Y4G3_9FLAO</name>
<evidence type="ECO:0000256" key="1">
    <source>
        <dbReference type="SAM" id="MobiDB-lite"/>
    </source>
</evidence>
<dbReference type="Proteomes" id="UP001597201">
    <property type="component" value="Unassembled WGS sequence"/>
</dbReference>
<keyword evidence="3" id="KW-1185">Reference proteome</keyword>
<evidence type="ECO:0000313" key="3">
    <source>
        <dbReference type="Proteomes" id="UP001597201"/>
    </source>
</evidence>
<dbReference type="EMBL" id="JBHTMY010000003">
    <property type="protein sequence ID" value="MFD1315433.1"/>
    <property type="molecule type" value="Genomic_DNA"/>
</dbReference>
<reference evidence="3" key="1">
    <citation type="journal article" date="2019" name="Int. J. Syst. Evol. Microbiol.">
        <title>The Global Catalogue of Microorganisms (GCM) 10K type strain sequencing project: providing services to taxonomists for standard genome sequencing and annotation.</title>
        <authorList>
            <consortium name="The Broad Institute Genomics Platform"/>
            <consortium name="The Broad Institute Genome Sequencing Center for Infectious Disease"/>
            <person name="Wu L."/>
            <person name="Ma J."/>
        </authorList>
    </citation>
    <scope>NUCLEOTIDE SEQUENCE [LARGE SCALE GENOMIC DNA]</scope>
    <source>
        <strain evidence="3">CCUG 61485</strain>
    </source>
</reference>
<sequence>MTSGTTITTDYAADYIYENGNLQFFHTPEGYVEPLNASNYTLGFRHTFQYKDHLGNIRLSYSDANNDGLISATSEIIEENNYYPFGLKHKGYNVAVNQKVLGSSPSLPAEGGRRSNPQRVSRK</sequence>
<dbReference type="RefSeq" id="WP_377177611.1">
    <property type="nucleotide sequence ID" value="NZ_JBHTMY010000003.1"/>
</dbReference>
<proteinExistence type="predicted"/>
<accession>A0ABW3Y4G3</accession>
<evidence type="ECO:0000313" key="2">
    <source>
        <dbReference type="EMBL" id="MFD1315433.1"/>
    </source>
</evidence>
<protein>
    <submittedName>
        <fullName evidence="2">Uncharacterized protein</fullName>
    </submittedName>
</protein>